<dbReference type="EC" id="3.2.1.17" evidence="2"/>
<dbReference type="PANTHER" id="PTHR11407">
    <property type="entry name" value="LYSOZYME C"/>
    <property type="match status" value="1"/>
</dbReference>
<evidence type="ECO:0000313" key="8">
    <source>
        <dbReference type="Proteomes" id="UP001460270"/>
    </source>
</evidence>
<dbReference type="FunFam" id="1.10.530.10:FF:000001">
    <property type="entry name" value="Lysozyme C"/>
    <property type="match status" value="1"/>
</dbReference>
<dbReference type="AlphaFoldDB" id="A0AAW0NPW9"/>
<dbReference type="InterPro" id="IPR023346">
    <property type="entry name" value="Lysozyme-like_dom_sf"/>
</dbReference>
<organism evidence="7 8">
    <name type="scientific">Mugilogobius chulae</name>
    <name type="common">yellowstripe goby</name>
    <dbReference type="NCBI Taxonomy" id="88201"/>
    <lineage>
        <taxon>Eukaryota</taxon>
        <taxon>Metazoa</taxon>
        <taxon>Chordata</taxon>
        <taxon>Craniata</taxon>
        <taxon>Vertebrata</taxon>
        <taxon>Euteleostomi</taxon>
        <taxon>Actinopterygii</taxon>
        <taxon>Neopterygii</taxon>
        <taxon>Teleostei</taxon>
        <taxon>Neoteleostei</taxon>
        <taxon>Acanthomorphata</taxon>
        <taxon>Gobiaria</taxon>
        <taxon>Gobiiformes</taxon>
        <taxon>Gobioidei</taxon>
        <taxon>Gobiidae</taxon>
        <taxon>Gobionellinae</taxon>
        <taxon>Mugilogobius</taxon>
    </lineage>
</organism>
<dbReference type="SUPFAM" id="SSF53955">
    <property type="entry name" value="Lysozyme-like"/>
    <property type="match status" value="1"/>
</dbReference>
<evidence type="ECO:0000256" key="6">
    <source>
        <dbReference type="SAM" id="SignalP"/>
    </source>
</evidence>
<dbReference type="SMART" id="SM00263">
    <property type="entry name" value="LYZ1"/>
    <property type="match status" value="1"/>
</dbReference>
<dbReference type="PRINTS" id="PR00135">
    <property type="entry name" value="LYZLACT"/>
</dbReference>
<dbReference type="Proteomes" id="UP001460270">
    <property type="component" value="Unassembled WGS sequence"/>
</dbReference>
<dbReference type="EMBL" id="JBBPFD010000014">
    <property type="protein sequence ID" value="KAK7898735.1"/>
    <property type="molecule type" value="Genomic_DNA"/>
</dbReference>
<dbReference type="PANTHER" id="PTHR11407:SF63">
    <property type="entry name" value="LYSOZYME C"/>
    <property type="match status" value="1"/>
</dbReference>
<keyword evidence="6" id="KW-0732">Signal</keyword>
<keyword evidence="4" id="KW-1015">Disulfide bond</keyword>
<evidence type="ECO:0000313" key="7">
    <source>
        <dbReference type="EMBL" id="KAK7898735.1"/>
    </source>
</evidence>
<feature type="signal peptide" evidence="6">
    <location>
        <begin position="1"/>
        <end position="19"/>
    </location>
</feature>
<dbReference type="Gene3D" id="1.10.530.10">
    <property type="match status" value="1"/>
</dbReference>
<evidence type="ECO:0000256" key="1">
    <source>
        <dbReference type="ARBA" id="ARBA00010859"/>
    </source>
</evidence>
<dbReference type="InterPro" id="IPR001916">
    <property type="entry name" value="Glyco_hydro_22"/>
</dbReference>
<proteinExistence type="inferred from homology"/>
<comment type="caution">
    <text evidence="7">The sequence shown here is derived from an EMBL/GenBank/DDBJ whole genome shotgun (WGS) entry which is preliminary data.</text>
</comment>
<keyword evidence="3" id="KW-0929">Antimicrobial</keyword>
<evidence type="ECO:0000256" key="3">
    <source>
        <dbReference type="ARBA" id="ARBA00022638"/>
    </source>
</evidence>
<evidence type="ECO:0000256" key="2">
    <source>
        <dbReference type="ARBA" id="ARBA00012732"/>
    </source>
</evidence>
<gene>
    <name evidence="7" type="ORF">WMY93_019588</name>
</gene>
<dbReference type="PRINTS" id="PR00137">
    <property type="entry name" value="LYSOZYME"/>
</dbReference>
<sequence>MLKLQLLVLFFVGAAVVQARVYERCEWARLLKSSGMDQFAKISLADWVCMTKWESSYNTSAKNRNRNNSTDYGIFQINSKWWCKDDGPSKANGCNIMCTALLTDDPTVAINCAKIVAKQQGAKAWVGWKTHCEGKDVSPYIAGCGVEMPSDSNFL</sequence>
<dbReference type="GO" id="GO:0042742">
    <property type="term" value="P:defense response to bacterium"/>
    <property type="evidence" value="ECO:0007669"/>
    <property type="project" value="UniProtKB-KW"/>
</dbReference>
<feature type="chain" id="PRO_5043620441" description="lysozyme" evidence="6">
    <location>
        <begin position="20"/>
        <end position="155"/>
    </location>
</feature>
<keyword evidence="3" id="KW-0081">Bacteriolytic enzyme</keyword>
<comment type="similarity">
    <text evidence="1 5">Belongs to the glycosyl hydrolase 22 family.</text>
</comment>
<accession>A0AAW0NPW9</accession>
<dbReference type="InterPro" id="IPR000974">
    <property type="entry name" value="Glyco_hydro_22_lys"/>
</dbReference>
<evidence type="ECO:0000256" key="5">
    <source>
        <dbReference type="RuleBase" id="RU004440"/>
    </source>
</evidence>
<protein>
    <recommendedName>
        <fullName evidence="2">lysozyme</fullName>
        <ecNumber evidence="2">3.2.1.17</ecNumber>
    </recommendedName>
</protein>
<evidence type="ECO:0000256" key="4">
    <source>
        <dbReference type="ARBA" id="ARBA00023157"/>
    </source>
</evidence>
<keyword evidence="8" id="KW-1185">Reference proteome</keyword>
<dbReference type="GO" id="GO:0031640">
    <property type="term" value="P:killing of cells of another organism"/>
    <property type="evidence" value="ECO:0007669"/>
    <property type="project" value="UniProtKB-KW"/>
</dbReference>
<reference evidence="8" key="1">
    <citation type="submission" date="2024-04" db="EMBL/GenBank/DDBJ databases">
        <title>Salinicola lusitanus LLJ914,a marine bacterium isolated from the Okinawa Trough.</title>
        <authorList>
            <person name="Li J."/>
        </authorList>
    </citation>
    <scope>NUCLEOTIDE SEQUENCE [LARGE SCALE GENOMIC DNA]</scope>
</reference>
<dbReference type="PROSITE" id="PS51348">
    <property type="entry name" value="GLYCOSYL_HYDROL_F22_2"/>
    <property type="match status" value="1"/>
</dbReference>
<name>A0AAW0NPW9_9GOBI</name>
<dbReference type="Pfam" id="PF00062">
    <property type="entry name" value="Lys"/>
    <property type="match status" value="1"/>
</dbReference>
<dbReference type="CDD" id="cd16897">
    <property type="entry name" value="LYZ_C"/>
    <property type="match status" value="1"/>
</dbReference>
<dbReference type="GO" id="GO:0003796">
    <property type="term" value="F:lysozyme activity"/>
    <property type="evidence" value="ECO:0007669"/>
    <property type="project" value="UniProtKB-EC"/>
</dbReference>